<feature type="domain" description="Helicase ATP-binding" evidence="2">
    <location>
        <begin position="1"/>
        <end position="146"/>
    </location>
</feature>
<gene>
    <name evidence="3" type="ORF">O3P69_011165</name>
</gene>
<dbReference type="SUPFAM" id="SSF52540">
    <property type="entry name" value="P-loop containing nucleoside triphosphate hydrolases"/>
    <property type="match status" value="1"/>
</dbReference>
<proteinExistence type="predicted"/>
<accession>A0AAW0STN0</accession>
<dbReference type="GO" id="GO:0006346">
    <property type="term" value="P:DNA methylation-dependent constitutive heterochromatin formation"/>
    <property type="evidence" value="ECO:0007669"/>
    <property type="project" value="TreeGrafter"/>
</dbReference>
<dbReference type="Gene3D" id="3.40.50.10810">
    <property type="entry name" value="Tandem AAA-ATPase domain"/>
    <property type="match status" value="1"/>
</dbReference>
<evidence type="ECO:0000256" key="1">
    <source>
        <dbReference type="SAM" id="MobiDB-lite"/>
    </source>
</evidence>
<dbReference type="GO" id="GO:0005524">
    <property type="term" value="F:ATP binding"/>
    <property type="evidence" value="ECO:0007669"/>
    <property type="project" value="InterPro"/>
</dbReference>
<dbReference type="InterPro" id="IPR027417">
    <property type="entry name" value="P-loop_NTPase"/>
</dbReference>
<reference evidence="3 4" key="1">
    <citation type="submission" date="2023-03" db="EMBL/GenBank/DDBJ databases">
        <title>High-quality genome of Scylla paramamosain provides insights in environmental adaptation.</title>
        <authorList>
            <person name="Zhang L."/>
        </authorList>
    </citation>
    <scope>NUCLEOTIDE SEQUENCE [LARGE SCALE GENOMIC DNA]</scope>
    <source>
        <strain evidence="3">LZ_2023a</strain>
        <tissue evidence="3">Muscle</tissue>
    </source>
</reference>
<dbReference type="GO" id="GO:0005634">
    <property type="term" value="C:nucleus"/>
    <property type="evidence" value="ECO:0007669"/>
    <property type="project" value="TreeGrafter"/>
</dbReference>
<evidence type="ECO:0000259" key="2">
    <source>
        <dbReference type="PROSITE" id="PS51192"/>
    </source>
</evidence>
<dbReference type="GO" id="GO:0044027">
    <property type="term" value="P:negative regulation of gene expression via chromosomal CpG island methylation"/>
    <property type="evidence" value="ECO:0007669"/>
    <property type="project" value="TreeGrafter"/>
</dbReference>
<dbReference type="GO" id="GO:0003682">
    <property type="term" value="F:chromatin binding"/>
    <property type="evidence" value="ECO:0007669"/>
    <property type="project" value="TreeGrafter"/>
</dbReference>
<feature type="compositionally biased region" description="Low complexity" evidence="1">
    <location>
        <begin position="46"/>
        <end position="62"/>
    </location>
</feature>
<dbReference type="InterPro" id="IPR014001">
    <property type="entry name" value="Helicase_ATP-bd"/>
</dbReference>
<comment type="caution">
    <text evidence="3">The sequence shown here is derived from an EMBL/GenBank/DDBJ whole genome shotgun (WGS) entry which is preliminary data.</text>
</comment>
<keyword evidence="4" id="KW-1185">Reference proteome</keyword>
<dbReference type="PROSITE" id="PS51192">
    <property type="entry name" value="HELICASE_ATP_BIND_1"/>
    <property type="match status" value="1"/>
</dbReference>
<dbReference type="EMBL" id="JARAKH010000045">
    <property type="protein sequence ID" value="KAK8378466.1"/>
    <property type="molecule type" value="Genomic_DNA"/>
</dbReference>
<organism evidence="3 4">
    <name type="scientific">Scylla paramamosain</name>
    <name type="common">Mud crab</name>
    <dbReference type="NCBI Taxonomy" id="85552"/>
    <lineage>
        <taxon>Eukaryota</taxon>
        <taxon>Metazoa</taxon>
        <taxon>Ecdysozoa</taxon>
        <taxon>Arthropoda</taxon>
        <taxon>Crustacea</taxon>
        <taxon>Multicrustacea</taxon>
        <taxon>Malacostraca</taxon>
        <taxon>Eumalacostraca</taxon>
        <taxon>Eucarida</taxon>
        <taxon>Decapoda</taxon>
        <taxon>Pleocyemata</taxon>
        <taxon>Brachyura</taxon>
        <taxon>Eubrachyura</taxon>
        <taxon>Portunoidea</taxon>
        <taxon>Portunidae</taxon>
        <taxon>Portuninae</taxon>
        <taxon>Scylla</taxon>
    </lineage>
</organism>
<dbReference type="AlphaFoldDB" id="A0AAW0STN0"/>
<protein>
    <recommendedName>
        <fullName evidence="2">Helicase ATP-binding domain-containing protein</fullName>
    </recommendedName>
</protein>
<dbReference type="InterPro" id="IPR000330">
    <property type="entry name" value="SNF2_N"/>
</dbReference>
<dbReference type="InterPro" id="IPR038718">
    <property type="entry name" value="SNF2-like_sf"/>
</dbReference>
<name>A0AAW0STN0_SCYPA</name>
<evidence type="ECO:0000313" key="3">
    <source>
        <dbReference type="EMBL" id="KAK8378466.1"/>
    </source>
</evidence>
<dbReference type="PANTHER" id="PTHR47161">
    <property type="entry name" value="LYMPHOID-SPECIFIC HELICASE"/>
    <property type="match status" value="1"/>
</dbReference>
<dbReference type="Proteomes" id="UP001487740">
    <property type="component" value="Unassembled WGS sequence"/>
</dbReference>
<evidence type="ECO:0000313" key="4">
    <source>
        <dbReference type="Proteomes" id="UP001487740"/>
    </source>
</evidence>
<sequence>MTCPSLQTAEVTQHLIPQQATLRCATTTTTTEGGGRGTAHQIVKCPSPLTHTPTHPSSPQQTVKRHTEGINKPQEEEVAIRDVRALQQHTRRYSCVDEGHRLKNLKCRLIKSLNTFPPMNRLLLTGTALQNSLTELWALLKFLMQDIFYSLDICLVLANILSATRLVKPDGGYLQPVLGVLLLCKSHKPGATAHIVSSDTCLCQ</sequence>
<dbReference type="Pfam" id="PF00176">
    <property type="entry name" value="SNF2-rel_dom"/>
    <property type="match status" value="1"/>
</dbReference>
<dbReference type="GO" id="GO:0005721">
    <property type="term" value="C:pericentric heterochromatin"/>
    <property type="evidence" value="ECO:0007669"/>
    <property type="project" value="TreeGrafter"/>
</dbReference>
<feature type="region of interest" description="Disordered" evidence="1">
    <location>
        <begin position="28"/>
        <end position="67"/>
    </location>
</feature>
<dbReference type="PANTHER" id="PTHR47161:SF1">
    <property type="entry name" value="LYMPHOID-SPECIFIC HELICASE"/>
    <property type="match status" value="1"/>
</dbReference>
<dbReference type="GO" id="GO:0031508">
    <property type="term" value="P:pericentric heterochromatin formation"/>
    <property type="evidence" value="ECO:0007669"/>
    <property type="project" value="TreeGrafter"/>
</dbReference>